<keyword evidence="3" id="KW-1185">Reference proteome</keyword>
<dbReference type="RefSeq" id="WP_405445719.1">
    <property type="nucleotide sequence ID" value="NZ_CP108164.1"/>
</dbReference>
<reference evidence="2 3" key="1">
    <citation type="submission" date="2022-10" db="EMBL/GenBank/DDBJ databases">
        <title>The complete genomes of actinobacterial strains from the NBC collection.</title>
        <authorList>
            <person name="Joergensen T.S."/>
            <person name="Alvarez Arevalo M."/>
            <person name="Sterndorff E.B."/>
            <person name="Faurdal D."/>
            <person name="Vuksanovic O."/>
            <person name="Mourched A.-S."/>
            <person name="Charusanti P."/>
            <person name="Shaw S."/>
            <person name="Blin K."/>
            <person name="Weber T."/>
        </authorList>
    </citation>
    <scope>NUCLEOTIDE SEQUENCE [LARGE SCALE GENOMIC DNA]</scope>
    <source>
        <strain evidence="2 3">NBC_00156</strain>
    </source>
</reference>
<dbReference type="EMBL" id="CP108164">
    <property type="protein sequence ID" value="WTQ79765.1"/>
    <property type="molecule type" value="Genomic_DNA"/>
</dbReference>
<evidence type="ECO:0000313" key="2">
    <source>
        <dbReference type="EMBL" id="WTQ79765.1"/>
    </source>
</evidence>
<gene>
    <name evidence="2" type="ORF">OG350_05360</name>
</gene>
<dbReference type="GeneID" id="97279828"/>
<feature type="domain" description="Nudix hydrolase" evidence="1">
    <location>
        <begin position="44"/>
        <end position="179"/>
    </location>
</feature>
<protein>
    <submittedName>
        <fullName evidence="2">NUDIX domain-containing protein</fullName>
    </submittedName>
</protein>
<dbReference type="CDD" id="cd03674">
    <property type="entry name" value="NUDIX_Hydrolase"/>
    <property type="match status" value="1"/>
</dbReference>
<evidence type="ECO:0000313" key="3">
    <source>
        <dbReference type="Proteomes" id="UP001622557"/>
    </source>
</evidence>
<dbReference type="SUPFAM" id="SSF55811">
    <property type="entry name" value="Nudix"/>
    <property type="match status" value="1"/>
</dbReference>
<dbReference type="PROSITE" id="PS51462">
    <property type="entry name" value="NUDIX"/>
    <property type="match status" value="1"/>
</dbReference>
<dbReference type="Proteomes" id="UP001622557">
    <property type="component" value="Chromosome"/>
</dbReference>
<name>A0ABZ1KGW2_STRAH</name>
<dbReference type="Pfam" id="PF00293">
    <property type="entry name" value="NUDIX"/>
    <property type="match status" value="1"/>
</dbReference>
<accession>A0ABZ1KGW2</accession>
<dbReference type="Gene3D" id="3.90.79.10">
    <property type="entry name" value="Nucleoside Triphosphate Pyrophosphohydrolase"/>
    <property type="match status" value="1"/>
</dbReference>
<evidence type="ECO:0000259" key="1">
    <source>
        <dbReference type="PROSITE" id="PS51462"/>
    </source>
</evidence>
<dbReference type="InterPro" id="IPR000086">
    <property type="entry name" value="NUDIX_hydrolase_dom"/>
</dbReference>
<dbReference type="InterPro" id="IPR015797">
    <property type="entry name" value="NUDIX_hydrolase-like_dom_sf"/>
</dbReference>
<sequence length="184" mass="20496">MVTAQHAVLGLLARYEPKNTTERADAERVRTLVTSGDPWQRSSPLHVTGSALIVHPESGRVLLRWHQRHESWLLVGGHADPDESDPLAIALREGREETGLTDLAPWPDAGIRHLAIVPVPANSREAAHEHADIRFTLATRTPEAVRPENPQAPLRWLTPREARQVITEENIQETLSRVEALLAD</sequence>
<organism evidence="2 3">
    <name type="scientific">Streptomyces achromogenes</name>
    <dbReference type="NCBI Taxonomy" id="67255"/>
    <lineage>
        <taxon>Bacteria</taxon>
        <taxon>Bacillati</taxon>
        <taxon>Actinomycetota</taxon>
        <taxon>Actinomycetes</taxon>
        <taxon>Kitasatosporales</taxon>
        <taxon>Streptomycetaceae</taxon>
        <taxon>Streptomyces</taxon>
    </lineage>
</organism>
<proteinExistence type="predicted"/>